<dbReference type="AlphaFoldDB" id="A0A9W8Q4X9"/>
<feature type="compositionally biased region" description="Polar residues" evidence="1">
    <location>
        <begin position="247"/>
        <end position="268"/>
    </location>
</feature>
<keyword evidence="3" id="KW-1185">Reference proteome</keyword>
<name>A0A9W8Q4X9_AKAMU</name>
<proteinExistence type="predicted"/>
<feature type="region of interest" description="Disordered" evidence="1">
    <location>
        <begin position="1"/>
        <end position="32"/>
    </location>
</feature>
<accession>A0A9W8Q4X9</accession>
<gene>
    <name evidence="2" type="ORF">LMH87_003672</name>
</gene>
<evidence type="ECO:0000313" key="3">
    <source>
        <dbReference type="Proteomes" id="UP001144673"/>
    </source>
</evidence>
<feature type="region of interest" description="Disordered" evidence="1">
    <location>
        <begin position="242"/>
        <end position="326"/>
    </location>
</feature>
<evidence type="ECO:0000313" key="2">
    <source>
        <dbReference type="EMBL" id="KAJ4144802.1"/>
    </source>
</evidence>
<feature type="compositionally biased region" description="Basic and acidic residues" evidence="1">
    <location>
        <begin position="301"/>
        <end position="320"/>
    </location>
</feature>
<dbReference type="GeneID" id="80890831"/>
<reference evidence="2" key="1">
    <citation type="journal article" date="2023" name="Access Microbiol">
        <title>De-novo genome assembly for Akanthomyces muscarius, a biocontrol agent of insect agricultural pests.</title>
        <authorList>
            <person name="Erdos Z."/>
            <person name="Studholme D.J."/>
            <person name="Raymond B."/>
            <person name="Sharma M."/>
        </authorList>
    </citation>
    <scope>NUCLEOTIDE SEQUENCE</scope>
    <source>
        <strain evidence="2">Ve6</strain>
    </source>
</reference>
<dbReference type="RefSeq" id="XP_056048472.1">
    <property type="nucleotide sequence ID" value="XM_056194777.1"/>
</dbReference>
<sequence length="326" mass="36268">MRPSGTLYYDYTEDFNDPRPEGARQPDMPISPVPHRACGGTKPTMLQQDMELKVHGAIHSPSIPGSTYPAYRGGYNQADSSIDESFDSYLQGSHDDSIEEIERAIANAISSAAADKLMAASEHLNTYTDALRSRRVENQTNLINGPNISRRLPATEKQRASQLSLNKNAMALDPAFADFTSLLSSFERLAKSPFSRLSDEDDVDERHSRRNSKLSTMETLDEIKNTENKYLKRHRRNIATARAATPALSTSGSLTEQPSSLGEDTMTLTPEPLSPHRKKKDQPDLHQRFMKALPPLPAERPGMHPTHDIHCSADKQRKNDSAISET</sequence>
<evidence type="ECO:0000256" key="1">
    <source>
        <dbReference type="SAM" id="MobiDB-lite"/>
    </source>
</evidence>
<organism evidence="2 3">
    <name type="scientific">Akanthomyces muscarius</name>
    <name type="common">Entomopathogenic fungus</name>
    <name type="synonym">Lecanicillium muscarium</name>
    <dbReference type="NCBI Taxonomy" id="2231603"/>
    <lineage>
        <taxon>Eukaryota</taxon>
        <taxon>Fungi</taxon>
        <taxon>Dikarya</taxon>
        <taxon>Ascomycota</taxon>
        <taxon>Pezizomycotina</taxon>
        <taxon>Sordariomycetes</taxon>
        <taxon>Hypocreomycetidae</taxon>
        <taxon>Hypocreales</taxon>
        <taxon>Cordycipitaceae</taxon>
        <taxon>Akanthomyces</taxon>
    </lineage>
</organism>
<comment type="caution">
    <text evidence="2">The sequence shown here is derived from an EMBL/GenBank/DDBJ whole genome shotgun (WGS) entry which is preliminary data.</text>
</comment>
<dbReference type="KEGG" id="amus:LMH87_003672"/>
<dbReference type="Proteomes" id="UP001144673">
    <property type="component" value="Chromosome 2"/>
</dbReference>
<protein>
    <submittedName>
        <fullName evidence="2">Uncharacterized protein</fullName>
    </submittedName>
</protein>
<dbReference type="EMBL" id="JAJHUN010000011">
    <property type="protein sequence ID" value="KAJ4144802.1"/>
    <property type="molecule type" value="Genomic_DNA"/>
</dbReference>